<dbReference type="EMBL" id="SHMG01000005">
    <property type="protein sequence ID" value="TAA42468.1"/>
    <property type="molecule type" value="Genomic_DNA"/>
</dbReference>
<proteinExistence type="predicted"/>
<organism evidence="3 4">
    <name type="scientific">Pseudoxanthomonas winnipegensis</name>
    <dbReference type="NCBI Taxonomy" id="2480810"/>
    <lineage>
        <taxon>Bacteria</taxon>
        <taxon>Pseudomonadati</taxon>
        <taxon>Pseudomonadota</taxon>
        <taxon>Gammaproteobacteria</taxon>
        <taxon>Lysobacterales</taxon>
        <taxon>Lysobacteraceae</taxon>
        <taxon>Pseudoxanthomonas</taxon>
    </lineage>
</organism>
<dbReference type="AlphaFoldDB" id="A0A4Q8M5L6"/>
<name>A0A4Q8M5L6_9GAMM</name>
<feature type="coiled-coil region" evidence="1">
    <location>
        <begin position="1146"/>
        <end position="1192"/>
    </location>
</feature>
<evidence type="ECO:0000313" key="4">
    <source>
        <dbReference type="Proteomes" id="UP000294164"/>
    </source>
</evidence>
<dbReference type="PANTHER" id="PTHR38812">
    <property type="entry name" value="MU-LIKE PROPHAGE FLUMU PROTEIN GP42"/>
    <property type="match status" value="1"/>
</dbReference>
<keyword evidence="1" id="KW-0175">Coiled coil</keyword>
<accession>A0A4Q8M5L6</accession>
<dbReference type="Proteomes" id="UP000294164">
    <property type="component" value="Unassembled WGS sequence"/>
</dbReference>
<dbReference type="InterPro" id="IPR013491">
    <property type="entry name" value="Tape_meas_N"/>
</dbReference>
<evidence type="ECO:0000259" key="2">
    <source>
        <dbReference type="Pfam" id="PF20155"/>
    </source>
</evidence>
<dbReference type="NCBIfam" id="TIGR02675">
    <property type="entry name" value="tape_meas_nterm"/>
    <property type="match status" value="1"/>
</dbReference>
<sequence length="1266" mass="133863">MATGSNVFEEVLRLVLETQGQEGLDRLRVALAEVGDVSDETVAQTTKLIDGLAELNRKAGAAAEFDALSESIGQTEEQLDEAQKRAYQLTLALGATEKPSRELQKAQADAKAEVERLEKAFAGQWAGLLKIEGALSAAGVDTRNLGTLQQDLRAQVADATAAVERQARAVKDEATAQAQLKQRLEEGDEQFRKQAKASRDAAESLEAYRARTAAADAQTRKLVDSIRIVDSTMGRLRGLLAGVAGLFSFRAAVEGTKNILGLGDAAEIARKRLDRLYGAGNGQAAFDQIRQLARDSGAQFDAMLQSALKLKTFGLEPLDGTLKGLIDQNALLGGSMESLDGIILAVGQAWSKQKLQGEEIMQLVERGVPVWDLLAKATGKNVTELQRLSSAGQLGKDVIRELLDEMAKSSSGAAADSINTLSRLWTAFVDRVQGFARDIANSGALDYFKRQLSEISAAIDAMAASGDLQRYAKRVSDAIVGIAEAIKSTTIFLSQHTTALVAIGRAYAALKLAKWAVELNALRQRWTALAGAALESAGAFDKAAGRASRMGSVLKAIPTDIRIAVLLVGLDLAIAGAKKLGEALGATSEAAEELGRVQEAMREQMRREAQARAEQAAQYATYRDQLVLTAEQVSKMSAEEVEAYRQRLDGLRKYLAAQYGYLLRQKELGLATQEQLAQLAQLPGRLKAVRDGFDDVAAGVNRAADALKTSVSPAAQKIIDQLQGIDADAKSAAASIKKLFDGLNFAEDIKLGDVGLALASIASQSAGANKNVRDGLLATLEQLTGDQLARFQAAATAAFDAFNTAPTQAAAILESTLYAALEKLGVSADRMGTKFTTAGRDAVAAFGAIVENANATSQQVEAAFNAALGKVSTLDDARALGEVLRSAGEQGRIGFDQAERSAAALSARISGITAAMDPLADAFSALGIQSQAALNAARDASKAAFDAIRQGAASGKASVDDVRRALDAYSRTAKAAVADSDSTAKARVESELAVLDAIYKVNDNLDDMGRRGRAAGKGIRQGADEASAALGQTAAAASQAAAASGEAAEMNINAAGAMAKAGASASALTFSLGEVSQAWMEAFDQIGKNAVAGSPVVQWFADITNELTRQREQVRGLIAEQQKLLATYDEDAQRREQLRKQYEFVSDSEIEQLLQTEKQVKAAEEARVQRRRQEAEAQRQEDLKRIDAAKELAKAQGDATAAAGGGASGGEQTLVIDWRAPSRDAAAGATAAETAQAERMAAMVAPLVLRKLQQSRAISNVRIKPR</sequence>
<protein>
    <submittedName>
        <fullName evidence="3">Laminin subunit alpha-2</fullName>
    </submittedName>
</protein>
<evidence type="ECO:0000256" key="1">
    <source>
        <dbReference type="SAM" id="Coils"/>
    </source>
</evidence>
<dbReference type="OrthoDB" id="6745079at2"/>
<comment type="caution">
    <text evidence="3">The sequence shown here is derived from an EMBL/GenBank/DDBJ whole genome shotgun (WGS) entry which is preliminary data.</text>
</comment>
<dbReference type="RefSeq" id="WP_130534481.1">
    <property type="nucleotide sequence ID" value="NZ_SHMG01000005.1"/>
</dbReference>
<feature type="coiled-coil region" evidence="1">
    <location>
        <begin position="65"/>
        <end position="120"/>
    </location>
</feature>
<dbReference type="Pfam" id="PF20155">
    <property type="entry name" value="TMP_3"/>
    <property type="match status" value="1"/>
</dbReference>
<feature type="domain" description="Tape measure protein N-terminal" evidence="2">
    <location>
        <begin position="278"/>
        <end position="440"/>
    </location>
</feature>
<dbReference type="PANTHER" id="PTHR38812:SF2">
    <property type="entry name" value="MU-LIKE PROPHAGE FLUMU PROTEIN GP42"/>
    <property type="match status" value="1"/>
</dbReference>
<evidence type="ECO:0000313" key="3">
    <source>
        <dbReference type="EMBL" id="TAA42468.1"/>
    </source>
</evidence>
<reference evidence="3 4" key="1">
    <citation type="submission" date="2019-02" db="EMBL/GenBank/DDBJ databases">
        <title>WGS of Pseudoxanthomonas species novum from clinical isolates.</title>
        <authorList>
            <person name="Bernier A.-M."/>
            <person name="Bernard K."/>
            <person name="Vachon A."/>
        </authorList>
    </citation>
    <scope>NUCLEOTIDE SEQUENCE [LARGE SCALE GENOMIC DNA]</scope>
    <source>
        <strain evidence="3 4">NML130969</strain>
    </source>
</reference>
<dbReference type="InterPro" id="IPR053058">
    <property type="entry name" value="Mulikevirus_tape_measure"/>
</dbReference>
<gene>
    <name evidence="3" type="ORF">EA655_10580</name>
</gene>